<dbReference type="AlphaFoldDB" id="A0A068SH93"/>
<evidence type="ECO:0000313" key="2">
    <source>
        <dbReference type="Proteomes" id="UP000027586"/>
    </source>
</evidence>
<dbReference type="OrthoDB" id="2275967at2759"/>
<keyword evidence="2" id="KW-1185">Reference proteome</keyword>
<reference evidence="1" key="1">
    <citation type="submission" date="2013-08" db="EMBL/GenBank/DDBJ databases">
        <title>Gene expansion shapes genome architecture in the human pathogen Lichtheimia corymbifera: an evolutionary genomics analysis in the ancient terrestrial Mucorales (Mucoromycotina).</title>
        <authorList>
            <person name="Schwartze V.U."/>
            <person name="Winter S."/>
            <person name="Shelest E."/>
            <person name="Marcet-Houben M."/>
            <person name="Horn F."/>
            <person name="Wehner S."/>
            <person name="Hoffmann K."/>
            <person name="Riege K."/>
            <person name="Sammeth M."/>
            <person name="Nowrousian M."/>
            <person name="Valiante V."/>
            <person name="Linde J."/>
            <person name="Jacobsen I.D."/>
            <person name="Marz M."/>
            <person name="Brakhage A.A."/>
            <person name="Gabaldon T."/>
            <person name="Bocker S."/>
            <person name="Voigt K."/>
        </authorList>
    </citation>
    <scope>NUCLEOTIDE SEQUENCE [LARGE SCALE GENOMIC DNA]</scope>
    <source>
        <strain evidence="1">FSU 9682</strain>
    </source>
</reference>
<organism evidence="1 2">
    <name type="scientific">Lichtheimia corymbifera JMRC:FSU:9682</name>
    <dbReference type="NCBI Taxonomy" id="1263082"/>
    <lineage>
        <taxon>Eukaryota</taxon>
        <taxon>Fungi</taxon>
        <taxon>Fungi incertae sedis</taxon>
        <taxon>Mucoromycota</taxon>
        <taxon>Mucoromycotina</taxon>
        <taxon>Mucoromycetes</taxon>
        <taxon>Mucorales</taxon>
        <taxon>Lichtheimiaceae</taxon>
        <taxon>Lichtheimia</taxon>
    </lineage>
</organism>
<dbReference type="EMBL" id="CBTN010000098">
    <property type="protein sequence ID" value="CDH60586.1"/>
    <property type="molecule type" value="Genomic_DNA"/>
</dbReference>
<accession>A0A068SH93</accession>
<dbReference type="Proteomes" id="UP000027586">
    <property type="component" value="Unassembled WGS sequence"/>
</dbReference>
<evidence type="ECO:0000313" key="1">
    <source>
        <dbReference type="EMBL" id="CDH60586.1"/>
    </source>
</evidence>
<name>A0A068SH93_9FUNG</name>
<comment type="caution">
    <text evidence="1">The sequence shown here is derived from an EMBL/GenBank/DDBJ whole genome shotgun (WGS) entry which is preliminary data.</text>
</comment>
<gene>
    <name evidence="1" type="ORF">LCOR_11368.1</name>
</gene>
<proteinExistence type="predicted"/>
<sequence>MVWIETSPNAFSLCSVRDIFLCKPDLESETALNVAAIFPAAKITTVDYNDTTKDLEFSLGEIFLQAMAKQLKKIVNCLGEANGEIQGGWACAYQ</sequence>
<dbReference type="VEuPathDB" id="FungiDB:LCOR_11368.1"/>
<protein>
    <submittedName>
        <fullName evidence="1">Uncharacterized protein</fullName>
    </submittedName>
</protein>